<dbReference type="SMART" id="SM00646">
    <property type="entry name" value="Ami_3"/>
    <property type="match status" value="1"/>
</dbReference>
<evidence type="ECO:0000259" key="3">
    <source>
        <dbReference type="SMART" id="SM00646"/>
    </source>
</evidence>
<dbReference type="PANTHER" id="PTHR30404:SF0">
    <property type="entry name" value="N-ACETYLMURAMOYL-L-ALANINE AMIDASE AMIC"/>
    <property type="match status" value="1"/>
</dbReference>
<dbReference type="CDD" id="cd02696">
    <property type="entry name" value="MurNAc-LAA"/>
    <property type="match status" value="1"/>
</dbReference>
<dbReference type="InterPro" id="IPR050695">
    <property type="entry name" value="N-acetylmuramoyl_amidase_3"/>
</dbReference>
<dbReference type="PROSITE" id="PS51257">
    <property type="entry name" value="PROKAR_LIPOPROTEIN"/>
    <property type="match status" value="1"/>
</dbReference>
<feature type="region of interest" description="Disordered" evidence="2">
    <location>
        <begin position="37"/>
        <end position="106"/>
    </location>
</feature>
<feature type="compositionally biased region" description="Basic and acidic residues" evidence="2">
    <location>
        <begin position="37"/>
        <end position="88"/>
    </location>
</feature>
<organism evidence="4 5">
    <name type="scientific">Clostridium ganghwense</name>
    <dbReference type="NCBI Taxonomy" id="312089"/>
    <lineage>
        <taxon>Bacteria</taxon>
        <taxon>Bacillati</taxon>
        <taxon>Bacillota</taxon>
        <taxon>Clostridia</taxon>
        <taxon>Eubacteriales</taxon>
        <taxon>Clostridiaceae</taxon>
        <taxon>Clostridium</taxon>
    </lineage>
</organism>
<reference evidence="4" key="1">
    <citation type="submission" date="2022-12" db="EMBL/GenBank/DDBJ databases">
        <authorList>
            <person name="Wang J."/>
        </authorList>
    </citation>
    <scope>NUCLEOTIDE SEQUENCE</scope>
    <source>
        <strain evidence="4">HY-42-06</strain>
    </source>
</reference>
<dbReference type="RefSeq" id="WP_268051774.1">
    <property type="nucleotide sequence ID" value="NZ_JAPQES010000010.1"/>
</dbReference>
<dbReference type="InterPro" id="IPR002508">
    <property type="entry name" value="MurNAc-LAA_cat"/>
</dbReference>
<evidence type="ECO:0000256" key="2">
    <source>
        <dbReference type="SAM" id="MobiDB-lite"/>
    </source>
</evidence>
<dbReference type="Pfam" id="PF01520">
    <property type="entry name" value="Amidase_3"/>
    <property type="match status" value="1"/>
</dbReference>
<evidence type="ECO:0000313" key="5">
    <source>
        <dbReference type="Proteomes" id="UP001079657"/>
    </source>
</evidence>
<dbReference type="PANTHER" id="PTHR30404">
    <property type="entry name" value="N-ACETYLMURAMOYL-L-ALANINE AMIDASE"/>
    <property type="match status" value="1"/>
</dbReference>
<protein>
    <submittedName>
        <fullName evidence="4">N-acetylmuramoyl-L-alanine amidase</fullName>
    </submittedName>
</protein>
<keyword evidence="1" id="KW-0378">Hydrolase</keyword>
<proteinExistence type="predicted"/>
<dbReference type="Proteomes" id="UP001079657">
    <property type="component" value="Unassembled WGS sequence"/>
</dbReference>
<sequence>MNKIKIILMSIAVVTLFTACGNKEVPKNDVKLVEASKETKVEQKKEETENKKEEVKKKTDEEKIQVKQESDNNKEKNSVKNNSKKVENKNVQAKSNTTTAKSSKKSIPKIDYKLKNKIIVIDPGHASKGDLGKEPVSPNSSKLKYKQTGGADGVVTKTPEYIINMQVAKKLKSKLEQKGYTVIMTKTDNDKTMTNIQRAKVGNESNAGLVIRIHADSADNKSAKGASMLIPASNQYTKEFYDESKQFGKVILNTLTNEVGMRNRGIIERGDITGFNWSKVPVVLVEMGFLSNAEEDKLLSSNDYQEKIAEAMVKGIVSISSEN</sequence>
<feature type="region of interest" description="Disordered" evidence="2">
    <location>
        <begin position="124"/>
        <end position="147"/>
    </location>
</feature>
<accession>A0ABT4CWC1</accession>
<name>A0ABT4CWC1_9CLOT</name>
<feature type="compositionally biased region" description="Low complexity" evidence="2">
    <location>
        <begin position="89"/>
        <end position="101"/>
    </location>
</feature>
<evidence type="ECO:0000313" key="4">
    <source>
        <dbReference type="EMBL" id="MCY6372718.1"/>
    </source>
</evidence>
<evidence type="ECO:0000256" key="1">
    <source>
        <dbReference type="ARBA" id="ARBA00022801"/>
    </source>
</evidence>
<dbReference type="SUPFAM" id="SSF53187">
    <property type="entry name" value="Zn-dependent exopeptidases"/>
    <property type="match status" value="1"/>
</dbReference>
<comment type="caution">
    <text evidence="4">The sequence shown here is derived from an EMBL/GenBank/DDBJ whole genome shotgun (WGS) entry which is preliminary data.</text>
</comment>
<keyword evidence="5" id="KW-1185">Reference proteome</keyword>
<dbReference type="EMBL" id="JAPQES010000010">
    <property type="protein sequence ID" value="MCY6372718.1"/>
    <property type="molecule type" value="Genomic_DNA"/>
</dbReference>
<feature type="domain" description="MurNAc-LAA" evidence="3">
    <location>
        <begin position="199"/>
        <end position="317"/>
    </location>
</feature>
<gene>
    <name evidence="4" type="ORF">OXH55_19185</name>
</gene>
<dbReference type="Gene3D" id="3.40.630.40">
    <property type="entry name" value="Zn-dependent exopeptidases"/>
    <property type="match status" value="1"/>
</dbReference>